<evidence type="ECO:0000256" key="7">
    <source>
        <dbReference type="SAM" id="Phobius"/>
    </source>
</evidence>
<keyword evidence="4 6" id="KW-0862">Zinc</keyword>
<keyword evidence="3 6" id="KW-0378">Hydrolase</keyword>
<dbReference type="CDD" id="cd07332">
    <property type="entry name" value="M48C_Oma1_like"/>
    <property type="match status" value="1"/>
</dbReference>
<feature type="domain" description="Peptidase M48" evidence="8">
    <location>
        <begin position="90"/>
        <end position="266"/>
    </location>
</feature>
<sequence>MKYTNPIIPEGINVKDENPLKEFFILLFGVGIVISLVIIVLSVIAGWLVKFIPFSAEYSLVQNMPAITSVEKHINQQTKDEQSSQLEVQVYLQQLANKLSIVQNLPSDMTITVHYVADDTVNAFATLGGNIIIHQGLLAKFDHENTLAMVMAHELAHIKYRHPIIAMGRGLTVAVALTTIAGVSDSSFVSNILGQISLLTVLAYNREQERQADEAAYNTVVKHYGHAQGALELFEALHSVDKLIDPPKFLSTHPLTAERIENLKRLEVHSSAAKTLTPLPDLIKLEKTTK</sequence>
<protein>
    <submittedName>
        <fullName evidence="9">M48 family metallopeptidase</fullName>
    </submittedName>
</protein>
<evidence type="ECO:0000256" key="2">
    <source>
        <dbReference type="ARBA" id="ARBA00022723"/>
    </source>
</evidence>
<reference evidence="9 10" key="1">
    <citation type="submission" date="2023-09" db="EMBL/GenBank/DDBJ databases">
        <authorList>
            <person name="Qi X."/>
        </authorList>
    </citation>
    <scope>NUCLEOTIDE SEQUENCE [LARGE SCALE GENOMIC DNA]</scope>
    <source>
        <strain evidence="9 10">S1-1</strain>
    </source>
</reference>
<comment type="cofactor">
    <cofactor evidence="6">
        <name>Zn(2+)</name>
        <dbReference type="ChEBI" id="CHEBI:29105"/>
    </cofactor>
    <text evidence="6">Binds 1 zinc ion per subunit.</text>
</comment>
<evidence type="ECO:0000256" key="5">
    <source>
        <dbReference type="ARBA" id="ARBA00023049"/>
    </source>
</evidence>
<keyword evidence="7" id="KW-0472">Membrane</keyword>
<evidence type="ECO:0000256" key="3">
    <source>
        <dbReference type="ARBA" id="ARBA00022801"/>
    </source>
</evidence>
<dbReference type="InterPro" id="IPR001915">
    <property type="entry name" value="Peptidase_M48"/>
</dbReference>
<proteinExistence type="inferred from homology"/>
<evidence type="ECO:0000256" key="1">
    <source>
        <dbReference type="ARBA" id="ARBA00022670"/>
    </source>
</evidence>
<accession>A0ABZ0GM56</accession>
<evidence type="ECO:0000313" key="9">
    <source>
        <dbReference type="EMBL" id="WOH36858.1"/>
    </source>
</evidence>
<dbReference type="RefSeq" id="WP_348395670.1">
    <property type="nucleotide sequence ID" value="NZ_CP136600.1"/>
</dbReference>
<keyword evidence="7" id="KW-0812">Transmembrane</keyword>
<keyword evidence="7" id="KW-1133">Transmembrane helix</keyword>
<keyword evidence="2" id="KW-0479">Metal-binding</keyword>
<dbReference type="Gene3D" id="3.30.2010.10">
    <property type="entry name" value="Metalloproteases ('zincins'), catalytic domain"/>
    <property type="match status" value="1"/>
</dbReference>
<dbReference type="PANTHER" id="PTHR22726">
    <property type="entry name" value="METALLOENDOPEPTIDASE OMA1"/>
    <property type="match status" value="1"/>
</dbReference>
<dbReference type="PANTHER" id="PTHR22726:SF1">
    <property type="entry name" value="METALLOENDOPEPTIDASE OMA1, MITOCHONDRIAL"/>
    <property type="match status" value="1"/>
</dbReference>
<dbReference type="Pfam" id="PF01435">
    <property type="entry name" value="Peptidase_M48"/>
    <property type="match status" value="1"/>
</dbReference>
<evidence type="ECO:0000313" key="10">
    <source>
        <dbReference type="Proteomes" id="UP001301442"/>
    </source>
</evidence>
<keyword evidence="10" id="KW-1185">Reference proteome</keyword>
<dbReference type="Proteomes" id="UP001301442">
    <property type="component" value="Chromosome"/>
</dbReference>
<keyword evidence="1 6" id="KW-0645">Protease</keyword>
<keyword evidence="5 6" id="KW-0482">Metalloprotease</keyword>
<dbReference type="InterPro" id="IPR051156">
    <property type="entry name" value="Mito/Outer_Membr_Metalloprot"/>
</dbReference>
<evidence type="ECO:0000259" key="8">
    <source>
        <dbReference type="Pfam" id="PF01435"/>
    </source>
</evidence>
<feature type="transmembrane region" description="Helical" evidence="7">
    <location>
        <begin position="23"/>
        <end position="49"/>
    </location>
</feature>
<comment type="similarity">
    <text evidence="6">Belongs to the peptidase M48 family.</text>
</comment>
<evidence type="ECO:0000256" key="4">
    <source>
        <dbReference type="ARBA" id="ARBA00022833"/>
    </source>
</evidence>
<name>A0ABZ0GM56_9GAMM</name>
<gene>
    <name evidence="9" type="ORF">RI844_15990</name>
</gene>
<evidence type="ECO:0000256" key="6">
    <source>
        <dbReference type="RuleBase" id="RU003983"/>
    </source>
</evidence>
<dbReference type="EMBL" id="CP136600">
    <property type="protein sequence ID" value="WOH36858.1"/>
    <property type="molecule type" value="Genomic_DNA"/>
</dbReference>
<organism evidence="9 10">
    <name type="scientific">Thalassotalea fonticola</name>
    <dbReference type="NCBI Taxonomy" id="3065649"/>
    <lineage>
        <taxon>Bacteria</taxon>
        <taxon>Pseudomonadati</taxon>
        <taxon>Pseudomonadota</taxon>
        <taxon>Gammaproteobacteria</taxon>
        <taxon>Alteromonadales</taxon>
        <taxon>Colwelliaceae</taxon>
        <taxon>Thalassotalea</taxon>
    </lineage>
</organism>